<dbReference type="Proteomes" id="UP001328733">
    <property type="component" value="Unassembled WGS sequence"/>
</dbReference>
<comment type="caution">
    <text evidence="2">The sequence shown here is derived from an EMBL/GenBank/DDBJ whole genome shotgun (WGS) entry which is preliminary data.</text>
</comment>
<protein>
    <submittedName>
        <fullName evidence="2">Uncharacterized protein</fullName>
    </submittedName>
</protein>
<dbReference type="AlphaFoldDB" id="A0AAW9R094"/>
<name>A0AAW9R094_9CHRO</name>
<keyword evidence="1" id="KW-0812">Transmembrane</keyword>
<accession>A0AAW9R094</accession>
<keyword evidence="3" id="KW-1185">Reference proteome</keyword>
<organism evidence="2 3">
    <name type="scientific">Pannus brasiliensis CCIBt3594</name>
    <dbReference type="NCBI Taxonomy" id="1427578"/>
    <lineage>
        <taxon>Bacteria</taxon>
        <taxon>Bacillati</taxon>
        <taxon>Cyanobacteriota</taxon>
        <taxon>Cyanophyceae</taxon>
        <taxon>Oscillatoriophycideae</taxon>
        <taxon>Chroococcales</taxon>
        <taxon>Microcystaceae</taxon>
        <taxon>Pannus</taxon>
    </lineage>
</organism>
<keyword evidence="1" id="KW-1133">Transmembrane helix</keyword>
<sequence>MTNLTLPYQTGESIRDTPPLEISLLIDTFKRNVWVVGMLFCIFGLLDRGIALWIDNLGSPIEIVQVSIALFFSIAWLVFKPEIAIESEDEVLLPEQESIDLADNPFLSGTRSRMLELKKQHLIGQVYTLPFPYLCQIYHLLNPQHLESIHSFSLNNLKVSNVNHLQSTENGGIIQFQTILETPINALRMWRSPVVEVDLTLHNPFTIELSIPTYNQKKIIVLFTILPLDRDRHKFFVDIYSDLAWYKPLLKLVLHVASLLTLLEDLPYLRGLAGRNLDRLTRVNRLPAHETMGLFRRFVELYGSRLETV</sequence>
<keyword evidence="1" id="KW-0472">Membrane</keyword>
<evidence type="ECO:0000313" key="3">
    <source>
        <dbReference type="Proteomes" id="UP001328733"/>
    </source>
</evidence>
<proteinExistence type="predicted"/>
<dbReference type="EMBL" id="JBAFSM010000062">
    <property type="protein sequence ID" value="MEG3439848.1"/>
    <property type="molecule type" value="Genomic_DNA"/>
</dbReference>
<evidence type="ECO:0000256" key="1">
    <source>
        <dbReference type="SAM" id="Phobius"/>
    </source>
</evidence>
<dbReference type="RefSeq" id="WP_332867325.1">
    <property type="nucleotide sequence ID" value="NZ_JBAFSM010000062.1"/>
</dbReference>
<evidence type="ECO:0000313" key="2">
    <source>
        <dbReference type="EMBL" id="MEG3439848.1"/>
    </source>
</evidence>
<reference evidence="2 3" key="1">
    <citation type="submission" date="2024-01" db="EMBL/GenBank/DDBJ databases">
        <title>Genomic insights into the taxonomy and metabolism of the cyanobacterium Pannus brasiliensis CCIBt3594.</title>
        <authorList>
            <person name="Machado M."/>
            <person name="Botero N.B."/>
            <person name="Andreote A.P.D."/>
            <person name="Feitosa A.M.T."/>
            <person name="Popin R."/>
            <person name="Sivonen K."/>
            <person name="Fiore M.F."/>
        </authorList>
    </citation>
    <scope>NUCLEOTIDE SEQUENCE [LARGE SCALE GENOMIC DNA]</scope>
    <source>
        <strain evidence="2 3">CCIBt3594</strain>
    </source>
</reference>
<gene>
    <name evidence="2" type="ORF">V0288_22155</name>
</gene>
<feature type="transmembrane region" description="Helical" evidence="1">
    <location>
        <begin position="33"/>
        <end position="54"/>
    </location>
</feature>